<dbReference type="EMBL" id="FN554974">
    <property type="protein sequence ID" value="CBH18139.1"/>
    <property type="molecule type" value="Genomic_DNA"/>
</dbReference>
<feature type="transmembrane region" description="Helical" evidence="1">
    <location>
        <begin position="104"/>
        <end position="126"/>
    </location>
</feature>
<organism evidence="2 3">
    <name type="scientific">Trypanosoma brucei gambiense (strain MHOM/CI/86/DAL972)</name>
    <dbReference type="NCBI Taxonomy" id="679716"/>
    <lineage>
        <taxon>Eukaryota</taxon>
        <taxon>Discoba</taxon>
        <taxon>Euglenozoa</taxon>
        <taxon>Kinetoplastea</taxon>
        <taxon>Metakinetoplastina</taxon>
        <taxon>Trypanosomatida</taxon>
        <taxon>Trypanosomatidae</taxon>
        <taxon>Trypanosoma</taxon>
    </lineage>
</organism>
<accession>D0A8Y8</accession>
<feature type="transmembrane region" description="Helical" evidence="1">
    <location>
        <begin position="78"/>
        <end position="98"/>
    </location>
</feature>
<evidence type="ECO:0000313" key="2">
    <source>
        <dbReference type="EMBL" id="CBH18139.1"/>
    </source>
</evidence>
<dbReference type="GeneID" id="23866418"/>
<protein>
    <submittedName>
        <fullName evidence="2">Uncharacterized protein</fullName>
    </submittedName>
</protein>
<keyword evidence="1" id="KW-0812">Transmembrane</keyword>
<gene>
    <name evidence="2" type="ORF">TbgDal_XI12580</name>
</gene>
<keyword evidence="1" id="KW-0472">Membrane</keyword>
<dbReference type="Proteomes" id="UP000002316">
    <property type="component" value="Chromosome 11"/>
</dbReference>
<evidence type="ECO:0000313" key="3">
    <source>
        <dbReference type="Proteomes" id="UP000002316"/>
    </source>
</evidence>
<dbReference type="KEGG" id="tbg:TbgDal_XI12580"/>
<dbReference type="RefSeq" id="XP_011780403.1">
    <property type="nucleotide sequence ID" value="XM_011782101.1"/>
</dbReference>
<reference evidence="3" key="1">
    <citation type="journal article" date="2010" name="PLoS Negl. Trop. Dis.">
        <title>The genome sequence of Trypanosoma brucei gambiense, causative agent of chronic human african trypanosomiasis.</title>
        <authorList>
            <person name="Jackson A.P."/>
            <person name="Sanders M."/>
            <person name="Berry A."/>
            <person name="McQuillan J."/>
            <person name="Aslett M.A."/>
            <person name="Quail M.A."/>
            <person name="Chukualim B."/>
            <person name="Capewell P."/>
            <person name="MacLeod A."/>
            <person name="Melville S.E."/>
            <person name="Gibson W."/>
            <person name="Barry J.D."/>
            <person name="Berriman M."/>
            <person name="Hertz-Fowler C."/>
        </authorList>
    </citation>
    <scope>NUCLEOTIDE SEQUENCE [LARGE SCALE GENOMIC DNA]</scope>
    <source>
        <strain evidence="3">MHOM/CI/86/DAL972</strain>
    </source>
</reference>
<evidence type="ECO:0000256" key="1">
    <source>
        <dbReference type="SAM" id="Phobius"/>
    </source>
</evidence>
<dbReference type="AlphaFoldDB" id="D0A8Y8"/>
<keyword evidence="1" id="KW-1133">Transmembrane helix</keyword>
<sequence length="133" mass="15047">METGMMRCRWLKWMCPIPVDSFFCMGDFVQLLLAEDGPLLTKGFTSLRSRPIYVMVLFVTHFNEEVEAVLMKPFSQRFFMGGGVWVPVLLLHTCMFSASGCVCGFISCYFYPVFLFAVSTCVCVCVDTTSDIP</sequence>
<proteinExistence type="predicted"/>
<name>D0A8Y8_TRYB9</name>